<dbReference type="AlphaFoldDB" id="A0A5J5EFH1"/>
<evidence type="ECO:0000256" key="1">
    <source>
        <dbReference type="SAM" id="MobiDB-lite"/>
    </source>
</evidence>
<feature type="compositionally biased region" description="Polar residues" evidence="1">
    <location>
        <begin position="9"/>
        <end position="22"/>
    </location>
</feature>
<accession>A0A5J5EFH1</accession>
<feature type="compositionally biased region" description="Basic residues" evidence="1">
    <location>
        <begin position="50"/>
        <end position="60"/>
    </location>
</feature>
<evidence type="ECO:0000313" key="2">
    <source>
        <dbReference type="EMBL" id="KAA8893739.1"/>
    </source>
</evidence>
<evidence type="ECO:0000313" key="3">
    <source>
        <dbReference type="Proteomes" id="UP000326924"/>
    </source>
</evidence>
<organism evidence="2 3">
    <name type="scientific">Sphaerosporella brunnea</name>
    <dbReference type="NCBI Taxonomy" id="1250544"/>
    <lineage>
        <taxon>Eukaryota</taxon>
        <taxon>Fungi</taxon>
        <taxon>Dikarya</taxon>
        <taxon>Ascomycota</taxon>
        <taxon>Pezizomycotina</taxon>
        <taxon>Pezizomycetes</taxon>
        <taxon>Pezizales</taxon>
        <taxon>Pyronemataceae</taxon>
        <taxon>Sphaerosporella</taxon>
    </lineage>
</organism>
<protein>
    <submittedName>
        <fullName evidence="2">Uncharacterized protein</fullName>
    </submittedName>
</protein>
<feature type="region of interest" description="Disordered" evidence="1">
    <location>
        <begin position="183"/>
        <end position="205"/>
    </location>
</feature>
<comment type="caution">
    <text evidence="2">The sequence shown here is derived from an EMBL/GenBank/DDBJ whole genome shotgun (WGS) entry which is preliminary data.</text>
</comment>
<reference evidence="2 3" key="1">
    <citation type="submission" date="2019-09" db="EMBL/GenBank/DDBJ databases">
        <title>Draft genome of the ectomycorrhizal ascomycete Sphaerosporella brunnea.</title>
        <authorList>
            <consortium name="DOE Joint Genome Institute"/>
            <person name="Benucci G.M."/>
            <person name="Marozzi G."/>
            <person name="Antonielli L."/>
            <person name="Sanchez S."/>
            <person name="Marco P."/>
            <person name="Wang X."/>
            <person name="Falini L.B."/>
            <person name="Barry K."/>
            <person name="Haridas S."/>
            <person name="Lipzen A."/>
            <person name="Labutti K."/>
            <person name="Grigoriev I.V."/>
            <person name="Murat C."/>
            <person name="Martin F."/>
            <person name="Albertini E."/>
            <person name="Donnini D."/>
            <person name="Bonito G."/>
        </authorList>
    </citation>
    <scope>NUCLEOTIDE SEQUENCE [LARGE SCALE GENOMIC DNA]</scope>
    <source>
        <strain evidence="2 3">Sb_GMNB300</strain>
    </source>
</reference>
<feature type="region of interest" description="Disordered" evidence="1">
    <location>
        <begin position="1"/>
        <end position="70"/>
    </location>
</feature>
<keyword evidence="3" id="KW-1185">Reference proteome</keyword>
<name>A0A5J5EFH1_9PEZI</name>
<sequence length="205" mass="22702">MLKRHAKRTTSSGWPPSTNLSPESGGASLQIAIESNRTGKSRTTDTTISKRARPHAQRYRTSREQLVPHSNMQRSCGIESQCSLLSHRPSLPRENFTYQTPNVVPPAERFDVSDCWEGNRQSAVSNSIFINSYSYIVGIPDIAYISELVMFCGPWIVAMTHSPVSQKTGASRLCQNSLLHSGDTPGHDGPIDQVPSECDNSKWRS</sequence>
<gene>
    <name evidence="2" type="ORF">FN846DRAFT_491291</name>
</gene>
<proteinExistence type="predicted"/>
<dbReference type="Proteomes" id="UP000326924">
    <property type="component" value="Unassembled WGS sequence"/>
</dbReference>
<dbReference type="InParanoid" id="A0A5J5EFH1"/>
<dbReference type="EMBL" id="VXIS01000408">
    <property type="protein sequence ID" value="KAA8893739.1"/>
    <property type="molecule type" value="Genomic_DNA"/>
</dbReference>